<reference evidence="2" key="1">
    <citation type="submission" date="2016-11" db="EMBL/GenBank/DDBJ databases">
        <authorList>
            <person name="Guldener U."/>
        </authorList>
    </citation>
    <scope>NUCLEOTIDE SEQUENCE [LARGE SCALE GENOMIC DNA]</scope>
</reference>
<evidence type="ECO:0000313" key="1">
    <source>
        <dbReference type="EMBL" id="SGZ39882.1"/>
    </source>
</evidence>
<organism evidence="1 2">
    <name type="scientific">Hanseniaspora guilliermondii</name>
    <dbReference type="NCBI Taxonomy" id="56406"/>
    <lineage>
        <taxon>Eukaryota</taxon>
        <taxon>Fungi</taxon>
        <taxon>Dikarya</taxon>
        <taxon>Ascomycota</taxon>
        <taxon>Saccharomycotina</taxon>
        <taxon>Saccharomycetes</taxon>
        <taxon>Saccharomycodales</taxon>
        <taxon>Saccharomycodaceae</taxon>
        <taxon>Hanseniaspora</taxon>
    </lineage>
</organism>
<dbReference type="AlphaFoldDB" id="A0A1L0B0F4"/>
<gene>
    <name evidence="1" type="ORF">HGUI_02082</name>
</gene>
<dbReference type="Proteomes" id="UP000183365">
    <property type="component" value="Unassembled WGS sequence"/>
</dbReference>
<keyword evidence="2" id="KW-1185">Reference proteome</keyword>
<protein>
    <submittedName>
        <fullName evidence="1">Uncharacterized protein</fullName>
    </submittedName>
</protein>
<name>A0A1L0B0F4_9ASCO</name>
<accession>A0A1L0B0F4</accession>
<dbReference type="VEuPathDB" id="FungiDB:HGUI_02082"/>
<proteinExistence type="predicted"/>
<dbReference type="OrthoDB" id="5801062at2759"/>
<dbReference type="EMBL" id="FQNF01000033">
    <property type="protein sequence ID" value="SGZ39882.1"/>
    <property type="molecule type" value="Genomic_DNA"/>
</dbReference>
<evidence type="ECO:0000313" key="2">
    <source>
        <dbReference type="Proteomes" id="UP000183365"/>
    </source>
</evidence>
<sequence length="382" mass="45375">MNDIFKQIDVMSNEELWLVVEYAQNKLKNNNTKIDRHLTSTQPEINSQDEFMETKNEVSFTRLGDADIMDNINEESFVVVETKFLKVDDVQKQMSNKGTGQMNDLKRKLKEIDNLINAPQKSKRQDKVKIKKEEILKTELYNETPNSNIAKENKVAPFKRFDPKQRVDEKSSKYYPNILIVDELLENDGKNLPTELSKEELRRKNLVTFLSCYKHFGCGPKLTLNYNPIRLMPWRIQDFKINEMSDYGKNREIKKTKVYWENKKKWGKYKSTNGDDFNDRYFENFYMFFDNMKNVENPLRSVDRISYPSTLEMKQDKYYLSVYEYNECKKMLLLAIDKTVPQEQRGYLFREGVLNRLVDSGNIDIDFDTVVISYMKDIIHNE</sequence>